<accession>A0A847ETX1</accession>
<dbReference type="Proteomes" id="UP000554004">
    <property type="component" value="Unassembled WGS sequence"/>
</dbReference>
<proteinExistence type="predicted"/>
<gene>
    <name evidence="1" type="ORF">GX618_02470</name>
</gene>
<protein>
    <submittedName>
        <fullName evidence="1">Uncharacterized protein</fullName>
    </submittedName>
</protein>
<dbReference type="EMBL" id="JAAZAL010000092">
    <property type="protein sequence ID" value="NLE31116.1"/>
    <property type="molecule type" value="Genomic_DNA"/>
</dbReference>
<comment type="caution">
    <text evidence="1">The sequence shown here is derived from an EMBL/GenBank/DDBJ whole genome shotgun (WGS) entry which is preliminary data.</text>
</comment>
<evidence type="ECO:0000313" key="1">
    <source>
        <dbReference type="EMBL" id="NLE31116.1"/>
    </source>
</evidence>
<dbReference type="AlphaFoldDB" id="A0A847ETX1"/>
<organism evidence="1 2">
    <name type="scientific">Candidatus Dojkabacteria bacterium</name>
    <dbReference type="NCBI Taxonomy" id="2099670"/>
    <lineage>
        <taxon>Bacteria</taxon>
        <taxon>Candidatus Dojkabacteria</taxon>
    </lineage>
</organism>
<evidence type="ECO:0000313" key="2">
    <source>
        <dbReference type="Proteomes" id="UP000554004"/>
    </source>
</evidence>
<reference evidence="1 2" key="1">
    <citation type="journal article" date="2020" name="Biotechnol. Biofuels">
        <title>New insights from the biogas microbiome by comprehensive genome-resolved metagenomics of nearly 1600 species originating from multiple anaerobic digesters.</title>
        <authorList>
            <person name="Campanaro S."/>
            <person name="Treu L."/>
            <person name="Rodriguez-R L.M."/>
            <person name="Kovalovszki A."/>
            <person name="Ziels R.M."/>
            <person name="Maus I."/>
            <person name="Zhu X."/>
            <person name="Kougias P.G."/>
            <person name="Basile A."/>
            <person name="Luo G."/>
            <person name="Schluter A."/>
            <person name="Konstantinidis K.T."/>
            <person name="Angelidaki I."/>
        </authorList>
    </citation>
    <scope>NUCLEOTIDE SEQUENCE [LARGE SCALE GENOMIC DNA]</scope>
    <source>
        <strain evidence="1">AS06rmzACSIP_421</strain>
    </source>
</reference>
<sequence length="82" mass="9113">MGDFEKTPGEKEQSTDLLTFAIEQGTKKDGAVVVTNEDGKEKRLFDRYGGELVEIDDNGTKWKIDPETGEAKVVEYGDLSEN</sequence>
<name>A0A847ETX1_9BACT</name>